<dbReference type="PANTHER" id="PTHR23150:SF19">
    <property type="entry name" value="FORMYLGLYCINE-GENERATING ENZYME"/>
    <property type="match status" value="1"/>
</dbReference>
<proteinExistence type="predicted"/>
<dbReference type="OrthoDB" id="9768004at2"/>
<dbReference type="SUPFAM" id="SSF56436">
    <property type="entry name" value="C-type lectin-like"/>
    <property type="match status" value="1"/>
</dbReference>
<dbReference type="PANTHER" id="PTHR23150">
    <property type="entry name" value="SULFATASE MODIFYING FACTOR 1, 2"/>
    <property type="match status" value="1"/>
</dbReference>
<dbReference type="InterPro" id="IPR016187">
    <property type="entry name" value="CTDL_fold"/>
</dbReference>
<dbReference type="RefSeq" id="WP_097043792.1">
    <property type="nucleotide sequence ID" value="NZ_OBEH01000001.1"/>
</dbReference>
<dbReference type="InterPro" id="IPR042095">
    <property type="entry name" value="SUMF_sf"/>
</dbReference>
<reference evidence="3" key="1">
    <citation type="submission" date="2017-09" db="EMBL/GenBank/DDBJ databases">
        <authorList>
            <person name="Varghese N."/>
            <person name="Submissions S."/>
        </authorList>
    </citation>
    <scope>NUCLEOTIDE SEQUENCE [LARGE SCALE GENOMIC DNA]</scope>
    <source>
        <strain evidence="3">DSM 25885</strain>
    </source>
</reference>
<evidence type="ECO:0000313" key="2">
    <source>
        <dbReference type="EMBL" id="SNY94458.1"/>
    </source>
</evidence>
<evidence type="ECO:0000259" key="1">
    <source>
        <dbReference type="Pfam" id="PF03781"/>
    </source>
</evidence>
<evidence type="ECO:0000313" key="3">
    <source>
        <dbReference type="Proteomes" id="UP000219048"/>
    </source>
</evidence>
<feature type="domain" description="Sulfatase-modifying factor enzyme-like" evidence="1">
    <location>
        <begin position="38"/>
        <end position="280"/>
    </location>
</feature>
<dbReference type="Proteomes" id="UP000219048">
    <property type="component" value="Unassembled WGS sequence"/>
</dbReference>
<name>A0A285MBJ5_9FLAO</name>
<dbReference type="AlphaFoldDB" id="A0A285MBJ5"/>
<dbReference type="GO" id="GO:0120147">
    <property type="term" value="F:formylglycine-generating oxidase activity"/>
    <property type="evidence" value="ECO:0007669"/>
    <property type="project" value="TreeGrafter"/>
</dbReference>
<gene>
    <name evidence="2" type="ORF">SAMN06265377_0116</name>
</gene>
<dbReference type="InterPro" id="IPR051043">
    <property type="entry name" value="Sulfatase_Mod_Factor_Kinase"/>
</dbReference>
<dbReference type="EMBL" id="OBEH01000001">
    <property type="protein sequence ID" value="SNY94458.1"/>
    <property type="molecule type" value="Genomic_DNA"/>
</dbReference>
<dbReference type="Pfam" id="PF03781">
    <property type="entry name" value="FGE-sulfatase"/>
    <property type="match status" value="1"/>
</dbReference>
<sequence length="326" mass="37283">MLRTSLTLFIMLLCIPSIGQKKFDPYKQKISGTNLTISMVPIPGGSFSMGSPNAEKDRSKDEGPLHNVEIAPFWMADLEVTWDLYQLFMSREIDNLKDNGSKGNEVSLDVDAVSGATTPYVEMSFGMGTEGYPAICMTQYAASKFCEWLSAMTGNFYRLPTEAEWEYACRAGTQTPYSFGDSAYQISDYAWHSNNSNNKYQKVGQKKPNPWGLYDMHGNVAEWTLDAYNPDIYSHRKGKKTTNPFEKPVKTYPRVVRGGSWKDGSEKLRSASRVSSEKRWKMRDPQIPKSKWWHTDATFVGFRIVRPYNTPSQQEQKTYWKQKHTK</sequence>
<dbReference type="Gene3D" id="3.90.1580.10">
    <property type="entry name" value="paralog of FGE (formylglycine-generating enzyme)"/>
    <property type="match status" value="1"/>
</dbReference>
<protein>
    <submittedName>
        <fullName evidence="2">Formylglycine-generating enzyme, required for sulfatase activity, contains SUMF1/FGE domain</fullName>
    </submittedName>
</protein>
<dbReference type="InterPro" id="IPR005532">
    <property type="entry name" value="SUMF_dom"/>
</dbReference>
<keyword evidence="3" id="KW-1185">Reference proteome</keyword>
<accession>A0A285MBJ5</accession>
<organism evidence="2 3">
    <name type="scientific">Flagellimonas pacifica</name>
    <dbReference type="NCBI Taxonomy" id="1247520"/>
    <lineage>
        <taxon>Bacteria</taxon>
        <taxon>Pseudomonadati</taxon>
        <taxon>Bacteroidota</taxon>
        <taxon>Flavobacteriia</taxon>
        <taxon>Flavobacteriales</taxon>
        <taxon>Flavobacteriaceae</taxon>
        <taxon>Flagellimonas</taxon>
    </lineage>
</organism>